<dbReference type="InterPro" id="IPR001881">
    <property type="entry name" value="EGF-like_Ca-bd_dom"/>
</dbReference>
<evidence type="ECO:0000259" key="9">
    <source>
        <dbReference type="PROSITE" id="PS50026"/>
    </source>
</evidence>
<feature type="domain" description="CUB" evidence="8">
    <location>
        <begin position="521"/>
        <end position="646"/>
    </location>
</feature>
<dbReference type="Pfam" id="PF07645">
    <property type="entry name" value="EGF_CA"/>
    <property type="match status" value="2"/>
</dbReference>
<keyword evidence="11" id="KW-1185">Reference proteome</keyword>
<dbReference type="AlphaFoldDB" id="A0AAD4N5P6"/>
<dbReference type="PANTHER" id="PTHR47761:SF1">
    <property type="entry name" value="C-TYPE LECTIN-RELATED"/>
    <property type="match status" value="1"/>
</dbReference>
<dbReference type="FunFam" id="2.10.25.10:FF:000472">
    <property type="entry name" value="Uncharacterized protein, isoform A"/>
    <property type="match status" value="1"/>
</dbReference>
<feature type="disulfide bond" evidence="7">
    <location>
        <begin position="248"/>
        <end position="257"/>
    </location>
</feature>
<dbReference type="Proteomes" id="UP001201812">
    <property type="component" value="Unassembled WGS sequence"/>
</dbReference>
<evidence type="ECO:0000256" key="1">
    <source>
        <dbReference type="ARBA" id="ARBA00022536"/>
    </source>
</evidence>
<dbReference type="PROSITE" id="PS01180">
    <property type="entry name" value="CUB"/>
    <property type="match status" value="1"/>
</dbReference>
<accession>A0AAD4N5P6</accession>
<feature type="disulfide bond" evidence="7">
    <location>
        <begin position="486"/>
        <end position="503"/>
    </location>
</feature>
<feature type="disulfide bond" evidence="6">
    <location>
        <begin position="521"/>
        <end position="548"/>
    </location>
</feature>
<feature type="domain" description="EGF-like" evidence="9">
    <location>
        <begin position="307"/>
        <end position="346"/>
    </location>
</feature>
<gene>
    <name evidence="10" type="ORF">DdX_06147</name>
</gene>
<dbReference type="InterPro" id="IPR000859">
    <property type="entry name" value="CUB_dom"/>
</dbReference>
<feature type="disulfide bond" evidence="7">
    <location>
        <begin position="229"/>
        <end position="246"/>
    </location>
</feature>
<dbReference type="Gene3D" id="2.60.120.290">
    <property type="entry name" value="Spermadhesin, CUB domain"/>
    <property type="match status" value="1"/>
</dbReference>
<organism evidence="10 11">
    <name type="scientific">Ditylenchus destructor</name>
    <dbReference type="NCBI Taxonomy" id="166010"/>
    <lineage>
        <taxon>Eukaryota</taxon>
        <taxon>Metazoa</taxon>
        <taxon>Ecdysozoa</taxon>
        <taxon>Nematoda</taxon>
        <taxon>Chromadorea</taxon>
        <taxon>Rhabditida</taxon>
        <taxon>Tylenchina</taxon>
        <taxon>Tylenchomorpha</taxon>
        <taxon>Sphaerularioidea</taxon>
        <taxon>Anguinidae</taxon>
        <taxon>Anguininae</taxon>
        <taxon>Ditylenchus</taxon>
    </lineage>
</organism>
<evidence type="ECO:0000313" key="11">
    <source>
        <dbReference type="Proteomes" id="UP001201812"/>
    </source>
</evidence>
<dbReference type="PROSITE" id="PS50026">
    <property type="entry name" value="EGF_3"/>
    <property type="match status" value="5"/>
</dbReference>
<keyword evidence="2" id="KW-0732">Signal</keyword>
<proteinExistence type="predicted"/>
<name>A0AAD4N5P6_9BILA</name>
<dbReference type="SUPFAM" id="SSF49854">
    <property type="entry name" value="Spermadhesin, CUB domain"/>
    <property type="match status" value="1"/>
</dbReference>
<dbReference type="EMBL" id="JAKKPZ010000007">
    <property type="protein sequence ID" value="KAI1719028.1"/>
    <property type="molecule type" value="Genomic_DNA"/>
</dbReference>
<reference evidence="10" key="1">
    <citation type="submission" date="2022-01" db="EMBL/GenBank/DDBJ databases">
        <title>Genome Sequence Resource for Two Populations of Ditylenchus destructor, the Migratory Endoparasitic Phytonematode.</title>
        <authorList>
            <person name="Zhang H."/>
            <person name="Lin R."/>
            <person name="Xie B."/>
        </authorList>
    </citation>
    <scope>NUCLEOTIDE SEQUENCE</scope>
    <source>
        <strain evidence="10">BazhouSP</strain>
    </source>
</reference>
<dbReference type="PROSITE" id="PS01187">
    <property type="entry name" value="EGF_CA"/>
    <property type="match status" value="1"/>
</dbReference>
<keyword evidence="5" id="KW-0325">Glycoprotein</keyword>
<comment type="caution">
    <text evidence="7">Lacks conserved residue(s) required for the propagation of feature annotation.</text>
</comment>
<dbReference type="InterPro" id="IPR018097">
    <property type="entry name" value="EGF_Ca-bd_CS"/>
</dbReference>
<dbReference type="InterPro" id="IPR000152">
    <property type="entry name" value="EGF-type_Asp/Asn_hydroxyl_site"/>
</dbReference>
<feature type="domain" description="EGF-like" evidence="9">
    <location>
        <begin position="176"/>
        <end position="213"/>
    </location>
</feature>
<feature type="disulfide bond" evidence="7">
    <location>
        <begin position="465"/>
        <end position="474"/>
    </location>
</feature>
<evidence type="ECO:0000256" key="6">
    <source>
        <dbReference type="PROSITE-ProRule" id="PRU00059"/>
    </source>
</evidence>
<keyword evidence="3" id="KW-0677">Repeat</keyword>
<dbReference type="SUPFAM" id="SSF57196">
    <property type="entry name" value="EGF/Laminin"/>
    <property type="match status" value="5"/>
</dbReference>
<dbReference type="InterPro" id="IPR000742">
    <property type="entry name" value="EGF"/>
</dbReference>
<sequence>MPRNRHKRLTLAFLIIFLVFGLHLKWLLALSDDFPDLVIGNENESRSRIIMVEGNIYFHAAKEKNITFKVSEGASITFGNTNILQLPNQTHTDAIQRTLGVSQVQLDALRRTSVFQQKSLIDFLRQIMDMKMQHANLTEQVRQMNNSRTQNRTTRKLKVLILRLSSQIEKLLKLMKKDECVEEAPCMNGATCIDLFGKYQCICPNHYEGENCDKRIDECELYKGTPAGCQNNATCTNNVNVTGFTCQCPSGYHGHLCQQQKSSCEYELDLCGEHGHCIYSEQPSGYKCICEWGFKQSGDPNNPTCVDIDECTNNPCYPGSACINLPGSFKCSGCPKGTVGNGIHCHDFDECANKYTNDCSKFPEVDCINTQGSYKCGPCPTGYEGDGFKCEKISKCKGDENVCHRSAQCVEDEGEVRCECPPGTVGDGIGVEGCYTSNTSACRANTCLNDGTCLATSENTYKCVCKNGYFGAHCETPTPCLSQEFCNQHGKCVPIADGKSANCECYRGYYGSRCQWEEEACGFHSNNETGAIVYEKLTSGAVLRSKICTWFITLFDTRKVLQLNFENITIPKLYEVTSKGCGAAFVNLTIFDGRDTDAPLIVNFCHGDNSLSMSHPIYTSSHQVAVQLSTRLLSRNTYLKMNWKAVETRCGGRMTGKEGRIDYYDAHDEDNCMWWVTLKLFVLRERNAKY</sequence>
<evidence type="ECO:0000256" key="7">
    <source>
        <dbReference type="PROSITE-ProRule" id="PRU00076"/>
    </source>
</evidence>
<evidence type="ECO:0000256" key="3">
    <source>
        <dbReference type="ARBA" id="ARBA00022737"/>
    </source>
</evidence>
<evidence type="ECO:0000313" key="10">
    <source>
        <dbReference type="EMBL" id="KAI1719028.1"/>
    </source>
</evidence>
<protein>
    <submittedName>
        <fullName evidence="10">EGF-like domain-containing protein</fullName>
    </submittedName>
</protein>
<dbReference type="InterPro" id="IPR053119">
    <property type="entry name" value="Cubilin_domain"/>
</dbReference>
<dbReference type="PROSITE" id="PS01186">
    <property type="entry name" value="EGF_2"/>
    <property type="match status" value="3"/>
</dbReference>
<feature type="domain" description="EGF-like" evidence="9">
    <location>
        <begin position="215"/>
        <end position="258"/>
    </location>
</feature>
<dbReference type="SMART" id="SM00179">
    <property type="entry name" value="EGF_CA"/>
    <property type="match status" value="5"/>
</dbReference>
<dbReference type="PROSITE" id="PS00022">
    <property type="entry name" value="EGF_1"/>
    <property type="match status" value="4"/>
</dbReference>
<dbReference type="CDD" id="cd00054">
    <property type="entry name" value="EGF_CA"/>
    <property type="match status" value="4"/>
</dbReference>
<dbReference type="FunFam" id="2.10.25.10:FF:000038">
    <property type="entry name" value="Fibrillin 2"/>
    <property type="match status" value="2"/>
</dbReference>
<comment type="caution">
    <text evidence="10">The sequence shown here is derived from an EMBL/GenBank/DDBJ whole genome shotgun (WGS) entry which is preliminary data.</text>
</comment>
<dbReference type="Pfam" id="PF00008">
    <property type="entry name" value="EGF"/>
    <property type="match status" value="3"/>
</dbReference>
<evidence type="ECO:0000256" key="2">
    <source>
        <dbReference type="ARBA" id="ARBA00022729"/>
    </source>
</evidence>
<evidence type="ECO:0000256" key="4">
    <source>
        <dbReference type="ARBA" id="ARBA00023157"/>
    </source>
</evidence>
<evidence type="ECO:0000259" key="8">
    <source>
        <dbReference type="PROSITE" id="PS01180"/>
    </source>
</evidence>
<evidence type="ECO:0000256" key="5">
    <source>
        <dbReference type="ARBA" id="ARBA00023180"/>
    </source>
</evidence>
<feature type="disulfide bond" evidence="7">
    <location>
        <begin position="203"/>
        <end position="212"/>
    </location>
</feature>
<dbReference type="GO" id="GO:0005509">
    <property type="term" value="F:calcium ion binding"/>
    <property type="evidence" value="ECO:0007669"/>
    <property type="project" value="InterPro"/>
</dbReference>
<keyword evidence="4 7" id="KW-1015">Disulfide bond</keyword>
<dbReference type="SMART" id="SM00181">
    <property type="entry name" value="EGF"/>
    <property type="match status" value="8"/>
</dbReference>
<dbReference type="InterPro" id="IPR035914">
    <property type="entry name" value="Sperma_CUB_dom_sf"/>
</dbReference>
<dbReference type="Gene3D" id="2.10.25.10">
    <property type="entry name" value="Laminin"/>
    <property type="match status" value="8"/>
</dbReference>
<feature type="domain" description="EGF-like" evidence="9">
    <location>
        <begin position="476"/>
        <end position="515"/>
    </location>
</feature>
<dbReference type="InterPro" id="IPR049883">
    <property type="entry name" value="NOTCH1_EGF-like"/>
</dbReference>
<keyword evidence="1 7" id="KW-0245">EGF-like domain</keyword>
<dbReference type="PROSITE" id="PS00010">
    <property type="entry name" value="ASX_HYDROXYL"/>
    <property type="match status" value="1"/>
</dbReference>
<dbReference type="PANTHER" id="PTHR47761">
    <property type="entry name" value="C-TYPE LECTIN-RELATED"/>
    <property type="match status" value="1"/>
</dbReference>
<feature type="disulfide bond" evidence="7">
    <location>
        <begin position="505"/>
        <end position="514"/>
    </location>
</feature>
<feature type="domain" description="EGF-like" evidence="9">
    <location>
        <begin position="438"/>
        <end position="475"/>
    </location>
</feature>